<dbReference type="InterPro" id="IPR000515">
    <property type="entry name" value="MetI-like"/>
</dbReference>
<dbReference type="AlphaFoldDB" id="A0A3N2DFW7"/>
<comment type="similarity">
    <text evidence="7">Belongs to the binding-protein-dependent transport system permease family.</text>
</comment>
<dbReference type="Pfam" id="PF00528">
    <property type="entry name" value="BPD_transp_1"/>
    <property type="match status" value="1"/>
</dbReference>
<proteinExistence type="inferred from homology"/>
<keyword evidence="5 7" id="KW-0472">Membrane</keyword>
<comment type="caution">
    <text evidence="9">The sequence shown here is derived from an EMBL/GenBank/DDBJ whole genome shotgun (WGS) entry which is preliminary data.</text>
</comment>
<feature type="transmembrane region" description="Helical" evidence="7">
    <location>
        <begin position="96"/>
        <end position="117"/>
    </location>
</feature>
<keyword evidence="4 7" id="KW-1133">Transmembrane helix</keyword>
<name>A0A3N2DFW7_9GAMM</name>
<evidence type="ECO:0000256" key="2">
    <source>
        <dbReference type="ARBA" id="ARBA00022519"/>
    </source>
</evidence>
<reference evidence="9 10" key="1">
    <citation type="submission" date="2018-11" db="EMBL/GenBank/DDBJ databases">
        <title>Genomic Encyclopedia of Type Strains, Phase IV (KMG-IV): sequencing the most valuable type-strain genomes for metagenomic binning, comparative biology and taxonomic classification.</title>
        <authorList>
            <person name="Goeker M."/>
        </authorList>
    </citation>
    <scope>NUCLEOTIDE SEQUENCE [LARGE SCALE GENOMIC DNA]</scope>
    <source>
        <strain evidence="9 10">DSM 100316</strain>
    </source>
</reference>
<keyword evidence="10" id="KW-1185">Reference proteome</keyword>
<evidence type="ECO:0000256" key="5">
    <source>
        <dbReference type="ARBA" id="ARBA00023136"/>
    </source>
</evidence>
<protein>
    <recommendedName>
        <fullName evidence="6">Arginine ABC transporter permease protein ArtM</fullName>
    </recommendedName>
</protein>
<feature type="transmembrane region" description="Helical" evidence="7">
    <location>
        <begin position="54"/>
        <end position="76"/>
    </location>
</feature>
<organism evidence="9 10">
    <name type="scientific">Sinobacterium caligoides</name>
    <dbReference type="NCBI Taxonomy" id="933926"/>
    <lineage>
        <taxon>Bacteria</taxon>
        <taxon>Pseudomonadati</taxon>
        <taxon>Pseudomonadota</taxon>
        <taxon>Gammaproteobacteria</taxon>
        <taxon>Cellvibrionales</taxon>
        <taxon>Spongiibacteraceae</taxon>
        <taxon>Sinobacterium</taxon>
    </lineage>
</organism>
<dbReference type="Gene3D" id="1.10.3720.10">
    <property type="entry name" value="MetI-like"/>
    <property type="match status" value="1"/>
</dbReference>
<evidence type="ECO:0000259" key="8">
    <source>
        <dbReference type="PROSITE" id="PS50928"/>
    </source>
</evidence>
<dbReference type="PANTHER" id="PTHR30614:SF10">
    <property type="entry name" value="ARGININE ABC TRANSPORTER PERMEASE PROTEIN ARTM"/>
    <property type="match status" value="1"/>
</dbReference>
<feature type="transmembrane region" description="Helical" evidence="7">
    <location>
        <begin position="26"/>
        <end position="47"/>
    </location>
</feature>
<evidence type="ECO:0000256" key="7">
    <source>
        <dbReference type="RuleBase" id="RU363032"/>
    </source>
</evidence>
<evidence type="ECO:0000313" key="9">
    <source>
        <dbReference type="EMBL" id="ROR98705.1"/>
    </source>
</evidence>
<dbReference type="NCBIfam" id="NF008336">
    <property type="entry name" value="PRK11122.1"/>
    <property type="match status" value="1"/>
</dbReference>
<dbReference type="SUPFAM" id="SSF161098">
    <property type="entry name" value="MetI-like"/>
    <property type="match status" value="1"/>
</dbReference>
<keyword evidence="2" id="KW-1003">Cell membrane</keyword>
<accession>A0A3N2DFW7</accession>
<dbReference type="PANTHER" id="PTHR30614">
    <property type="entry name" value="MEMBRANE COMPONENT OF AMINO ACID ABC TRANSPORTER"/>
    <property type="match status" value="1"/>
</dbReference>
<dbReference type="GO" id="GO:0055085">
    <property type="term" value="P:transmembrane transport"/>
    <property type="evidence" value="ECO:0007669"/>
    <property type="project" value="InterPro"/>
</dbReference>
<sequence length="230" mass="25564">MEWLQAVIDGLYLDTLTVGVLTTLKLALLSLLTGAAMAAVFTLILELKVFLLEWLVRGFILFFTGTPLLVQFFLIYSGPGQFDWLRESWLWEYLSQPFFCAVLALAMNTAAYSALLFKGALEAVPSSDWLACKALGMNTRQTLSVVVSRALRQVLPAYSNEVIMVLKGTSLASTITIMDLMGYAQRINAQTYDTLTVFTVAGAYYLVITALLTLGFRLLERRALRFQSVS</sequence>
<gene>
    <name evidence="9" type="ORF">EDC56_3441</name>
</gene>
<dbReference type="InterPro" id="IPR035906">
    <property type="entry name" value="MetI-like_sf"/>
</dbReference>
<dbReference type="InterPro" id="IPR043429">
    <property type="entry name" value="ArtM/GltK/GlnP/TcyL/YhdX-like"/>
</dbReference>
<evidence type="ECO:0000313" key="10">
    <source>
        <dbReference type="Proteomes" id="UP000275394"/>
    </source>
</evidence>
<comment type="subcellular location">
    <subcellularLocation>
        <location evidence="1 7">Cell membrane</location>
        <topology evidence="1 7">Multi-pass membrane protein</topology>
    </subcellularLocation>
</comment>
<dbReference type="PROSITE" id="PS50928">
    <property type="entry name" value="ABC_TM1"/>
    <property type="match status" value="1"/>
</dbReference>
<feature type="transmembrane region" description="Helical" evidence="7">
    <location>
        <begin position="162"/>
        <end position="183"/>
    </location>
</feature>
<evidence type="ECO:0000256" key="6">
    <source>
        <dbReference type="ARBA" id="ARBA00040319"/>
    </source>
</evidence>
<evidence type="ECO:0000256" key="4">
    <source>
        <dbReference type="ARBA" id="ARBA00022989"/>
    </source>
</evidence>
<dbReference type="GO" id="GO:0005886">
    <property type="term" value="C:plasma membrane"/>
    <property type="evidence" value="ECO:0007669"/>
    <property type="project" value="UniProtKB-SubCell"/>
</dbReference>
<dbReference type="RefSeq" id="WP_123713764.1">
    <property type="nucleotide sequence ID" value="NZ_RKHR01000007.1"/>
</dbReference>
<evidence type="ECO:0000256" key="1">
    <source>
        <dbReference type="ARBA" id="ARBA00004651"/>
    </source>
</evidence>
<dbReference type="GO" id="GO:0006865">
    <property type="term" value="P:amino acid transport"/>
    <property type="evidence" value="ECO:0007669"/>
    <property type="project" value="TreeGrafter"/>
</dbReference>
<feature type="transmembrane region" description="Helical" evidence="7">
    <location>
        <begin position="195"/>
        <end position="219"/>
    </location>
</feature>
<evidence type="ECO:0000256" key="3">
    <source>
        <dbReference type="ARBA" id="ARBA00022692"/>
    </source>
</evidence>
<dbReference type="OrthoDB" id="4404959at2"/>
<keyword evidence="7" id="KW-0813">Transport</keyword>
<dbReference type="Proteomes" id="UP000275394">
    <property type="component" value="Unassembled WGS sequence"/>
</dbReference>
<feature type="domain" description="ABC transmembrane type-1" evidence="8">
    <location>
        <begin position="20"/>
        <end position="216"/>
    </location>
</feature>
<dbReference type="EMBL" id="RKHR01000007">
    <property type="protein sequence ID" value="ROR98705.1"/>
    <property type="molecule type" value="Genomic_DNA"/>
</dbReference>
<keyword evidence="3 7" id="KW-0812">Transmembrane</keyword>
<keyword evidence="2" id="KW-0997">Cell inner membrane</keyword>